<evidence type="ECO:0000256" key="8">
    <source>
        <dbReference type="SAM" id="Phobius"/>
    </source>
</evidence>
<evidence type="ECO:0000256" key="7">
    <source>
        <dbReference type="ARBA" id="ARBA00023136"/>
    </source>
</evidence>
<feature type="transmembrane region" description="Helical" evidence="8">
    <location>
        <begin position="500"/>
        <end position="518"/>
    </location>
</feature>
<dbReference type="InterPro" id="IPR020846">
    <property type="entry name" value="MFS_dom"/>
</dbReference>
<feature type="transmembrane region" description="Helical" evidence="8">
    <location>
        <begin position="26"/>
        <end position="47"/>
    </location>
</feature>
<name>A0A9X1X080_9GAMM</name>
<dbReference type="Gene3D" id="1.20.1250.20">
    <property type="entry name" value="MFS general substrate transporter like domains"/>
    <property type="match status" value="1"/>
</dbReference>
<dbReference type="PROSITE" id="PS50850">
    <property type="entry name" value="MFS"/>
    <property type="match status" value="1"/>
</dbReference>
<accession>A0A9X1X080</accession>
<reference evidence="10" key="1">
    <citation type="submission" date="2022-02" db="EMBL/GenBank/DDBJ databases">
        <title>Acinetobacter A3.8 sp. nov., isolated from Sediment (Zhairuo Island).</title>
        <authorList>
            <person name="Zheng K."/>
        </authorList>
    </citation>
    <scope>NUCLEOTIDE SEQUENCE</scope>
    <source>
        <strain evidence="10">A3.8</strain>
    </source>
</reference>
<dbReference type="PANTHER" id="PTHR42718:SF9">
    <property type="entry name" value="MAJOR FACILITATOR SUPERFAMILY MULTIDRUG TRANSPORTER MFSC"/>
    <property type="match status" value="1"/>
</dbReference>
<dbReference type="RefSeq" id="WP_241572445.1">
    <property type="nucleotide sequence ID" value="NZ_JAKUML010000014.1"/>
</dbReference>
<keyword evidence="5 8" id="KW-0812">Transmembrane</keyword>
<evidence type="ECO:0000259" key="9">
    <source>
        <dbReference type="PROSITE" id="PS50850"/>
    </source>
</evidence>
<keyword evidence="11" id="KW-1185">Reference proteome</keyword>
<feature type="transmembrane region" description="Helical" evidence="8">
    <location>
        <begin position="127"/>
        <end position="146"/>
    </location>
</feature>
<comment type="caution">
    <text evidence="10">The sequence shown here is derived from an EMBL/GenBank/DDBJ whole genome shotgun (WGS) entry which is preliminary data.</text>
</comment>
<comment type="subcellular location">
    <subcellularLocation>
        <location evidence="1">Cell membrane</location>
        <topology evidence="1">Multi-pass membrane protein</topology>
    </subcellularLocation>
</comment>
<keyword evidence="3" id="KW-0813">Transport</keyword>
<proteinExistence type="inferred from homology"/>
<sequence length="526" mass="58524">MDQVNQYESNQPYHSQQSDWQFSPKVAWVIFSAMIFGNFMAILDIQIVASSLNEIQAGMSASRYEVAWVQTTYLIAEIIAIPLSSVLARVFSTRTYYVMCAVGFTISSLLCAMAWDLESLLCFRAIQGFMGGGMIPTSMTALYLLFPEVKRTLPLVVFGMVSTLGPAIGPTIGGWLTTNFSWHWMFLINIIPGILIAVVIYANQDIDRGDVSLLKTMDWIALIGLACFLGGLEYFLDEGARHDWLQSFGVRVALATCLIGAVVFFHRSFTRPKPLLDLSVFQNKNFSLSCIVTFVIGMALYGLGYMIPVFLGQVRELNSSQIGHIMMVTGVVMFCFAPFLAWLIPNFDARLTVFIGMLLAACGVLMNANLTIHSDYDFMFWPQVFRGIGLMICLIVVSHLAMSTLPLEKVADASGVYNLMRNIGGAVSLALINSSVDWLTAWHASELKSMLTPENLMFVEHLNQLKQMYAESGENAEQLAYQTMNKDIYAQALTGSFSDLFKLLSIIMFAAAVLTYFMDKPKKMPT</sequence>
<organism evidence="10 11">
    <name type="scientific">Acinetobacter sedimenti</name>
    <dbReference type="NCBI Taxonomy" id="2919922"/>
    <lineage>
        <taxon>Bacteria</taxon>
        <taxon>Pseudomonadati</taxon>
        <taxon>Pseudomonadota</taxon>
        <taxon>Gammaproteobacteria</taxon>
        <taxon>Moraxellales</taxon>
        <taxon>Moraxellaceae</taxon>
        <taxon>Acinetobacter</taxon>
    </lineage>
</organism>
<feature type="transmembrane region" description="Helical" evidence="8">
    <location>
        <begin position="248"/>
        <end position="265"/>
    </location>
</feature>
<feature type="transmembrane region" description="Helical" evidence="8">
    <location>
        <begin position="423"/>
        <end position="444"/>
    </location>
</feature>
<keyword evidence="7 8" id="KW-0472">Membrane</keyword>
<dbReference type="EMBL" id="JAKUML010000014">
    <property type="protein sequence ID" value="MCJ8147062.1"/>
    <property type="molecule type" value="Genomic_DNA"/>
</dbReference>
<dbReference type="Gene3D" id="1.20.1720.10">
    <property type="entry name" value="Multidrug resistance protein D"/>
    <property type="match status" value="1"/>
</dbReference>
<feature type="domain" description="Major facilitator superfamily (MFS) profile" evidence="9">
    <location>
        <begin position="30"/>
        <end position="523"/>
    </location>
</feature>
<dbReference type="SUPFAM" id="SSF103473">
    <property type="entry name" value="MFS general substrate transporter"/>
    <property type="match status" value="1"/>
</dbReference>
<dbReference type="CDD" id="cd17503">
    <property type="entry name" value="MFS_LmrB_MDR_like"/>
    <property type="match status" value="1"/>
</dbReference>
<gene>
    <name evidence="10" type="ORF">MKI79_09135</name>
</gene>
<evidence type="ECO:0000313" key="11">
    <source>
        <dbReference type="Proteomes" id="UP001139701"/>
    </source>
</evidence>
<evidence type="ECO:0000256" key="6">
    <source>
        <dbReference type="ARBA" id="ARBA00022989"/>
    </source>
</evidence>
<feature type="transmembrane region" description="Helical" evidence="8">
    <location>
        <begin position="67"/>
        <end position="88"/>
    </location>
</feature>
<evidence type="ECO:0000256" key="1">
    <source>
        <dbReference type="ARBA" id="ARBA00004651"/>
    </source>
</evidence>
<dbReference type="GO" id="GO:0022857">
    <property type="term" value="F:transmembrane transporter activity"/>
    <property type="evidence" value="ECO:0007669"/>
    <property type="project" value="InterPro"/>
</dbReference>
<dbReference type="AlphaFoldDB" id="A0A9X1X080"/>
<feature type="transmembrane region" description="Helical" evidence="8">
    <location>
        <begin position="153"/>
        <end position="176"/>
    </location>
</feature>
<comment type="similarity">
    <text evidence="2">Belongs to the major facilitator superfamily. EmrB family.</text>
</comment>
<keyword evidence="4" id="KW-1003">Cell membrane</keyword>
<feature type="transmembrane region" description="Helical" evidence="8">
    <location>
        <begin position="384"/>
        <end position="402"/>
    </location>
</feature>
<dbReference type="Pfam" id="PF07690">
    <property type="entry name" value="MFS_1"/>
    <property type="match status" value="1"/>
</dbReference>
<keyword evidence="6 8" id="KW-1133">Transmembrane helix</keyword>
<feature type="transmembrane region" description="Helical" evidence="8">
    <location>
        <begin position="286"/>
        <end position="310"/>
    </location>
</feature>
<feature type="transmembrane region" description="Helical" evidence="8">
    <location>
        <begin position="322"/>
        <end position="344"/>
    </location>
</feature>
<dbReference type="NCBIfam" id="TIGR00711">
    <property type="entry name" value="efflux_EmrB"/>
    <property type="match status" value="1"/>
</dbReference>
<dbReference type="PANTHER" id="PTHR42718">
    <property type="entry name" value="MAJOR FACILITATOR SUPERFAMILY MULTIDRUG TRANSPORTER MFSC"/>
    <property type="match status" value="1"/>
</dbReference>
<feature type="transmembrane region" description="Helical" evidence="8">
    <location>
        <begin position="216"/>
        <end position="236"/>
    </location>
</feature>
<protein>
    <submittedName>
        <fullName evidence="10">DHA2 family efflux MFS transporter permease subunit</fullName>
    </submittedName>
</protein>
<evidence type="ECO:0000313" key="10">
    <source>
        <dbReference type="EMBL" id="MCJ8147062.1"/>
    </source>
</evidence>
<feature type="transmembrane region" description="Helical" evidence="8">
    <location>
        <begin position="95"/>
        <end position="115"/>
    </location>
</feature>
<evidence type="ECO:0000256" key="3">
    <source>
        <dbReference type="ARBA" id="ARBA00022448"/>
    </source>
</evidence>
<feature type="transmembrane region" description="Helical" evidence="8">
    <location>
        <begin position="182"/>
        <end position="204"/>
    </location>
</feature>
<dbReference type="InterPro" id="IPR004638">
    <property type="entry name" value="EmrB-like"/>
</dbReference>
<dbReference type="GO" id="GO:0005886">
    <property type="term" value="C:plasma membrane"/>
    <property type="evidence" value="ECO:0007669"/>
    <property type="project" value="UniProtKB-SubCell"/>
</dbReference>
<feature type="transmembrane region" description="Helical" evidence="8">
    <location>
        <begin position="351"/>
        <end position="372"/>
    </location>
</feature>
<dbReference type="Proteomes" id="UP001139701">
    <property type="component" value="Unassembled WGS sequence"/>
</dbReference>
<evidence type="ECO:0000256" key="4">
    <source>
        <dbReference type="ARBA" id="ARBA00022475"/>
    </source>
</evidence>
<evidence type="ECO:0000256" key="5">
    <source>
        <dbReference type="ARBA" id="ARBA00022692"/>
    </source>
</evidence>
<dbReference type="InterPro" id="IPR036259">
    <property type="entry name" value="MFS_trans_sf"/>
</dbReference>
<evidence type="ECO:0000256" key="2">
    <source>
        <dbReference type="ARBA" id="ARBA00008537"/>
    </source>
</evidence>
<dbReference type="InterPro" id="IPR011701">
    <property type="entry name" value="MFS"/>
</dbReference>